<dbReference type="Pfam" id="PF00903">
    <property type="entry name" value="Glyoxalase"/>
    <property type="match status" value="1"/>
</dbReference>
<comment type="caution">
    <text evidence="2">The sequence shown here is derived from an EMBL/GenBank/DDBJ whole genome shotgun (WGS) entry which is preliminary data.</text>
</comment>
<dbReference type="Gene3D" id="3.10.180.10">
    <property type="entry name" value="2,3-Dihydroxybiphenyl 1,2-Dioxygenase, domain 1"/>
    <property type="match status" value="1"/>
</dbReference>
<organism evidence="2 3">
    <name type="scientific">Marinibaculum pumilum</name>
    <dbReference type="NCBI Taxonomy" id="1766165"/>
    <lineage>
        <taxon>Bacteria</taxon>
        <taxon>Pseudomonadati</taxon>
        <taxon>Pseudomonadota</taxon>
        <taxon>Alphaproteobacteria</taxon>
        <taxon>Rhodospirillales</taxon>
        <taxon>Rhodospirillaceae</taxon>
        <taxon>Marinibaculum</taxon>
    </lineage>
</organism>
<accession>A0ABV7KXS2</accession>
<evidence type="ECO:0000259" key="1">
    <source>
        <dbReference type="PROSITE" id="PS51819"/>
    </source>
</evidence>
<evidence type="ECO:0000313" key="3">
    <source>
        <dbReference type="Proteomes" id="UP001595528"/>
    </source>
</evidence>
<dbReference type="InterPro" id="IPR037523">
    <property type="entry name" value="VOC_core"/>
</dbReference>
<gene>
    <name evidence="2" type="ORF">ACFOGJ_07765</name>
</gene>
<keyword evidence="3" id="KW-1185">Reference proteome</keyword>
<dbReference type="PROSITE" id="PS51819">
    <property type="entry name" value="VOC"/>
    <property type="match status" value="1"/>
</dbReference>
<dbReference type="SUPFAM" id="SSF54593">
    <property type="entry name" value="Glyoxalase/Bleomycin resistance protein/Dihydroxybiphenyl dioxygenase"/>
    <property type="match status" value="1"/>
</dbReference>
<dbReference type="InterPro" id="IPR029068">
    <property type="entry name" value="Glyas_Bleomycin-R_OHBP_Dase"/>
</dbReference>
<dbReference type="CDD" id="cd07262">
    <property type="entry name" value="VOC_like"/>
    <property type="match status" value="1"/>
</dbReference>
<name>A0ABV7KXS2_9PROT</name>
<dbReference type="RefSeq" id="WP_379899282.1">
    <property type="nucleotide sequence ID" value="NZ_JBHRTR010000020.1"/>
</dbReference>
<sequence length="139" mass="14573">MTDELTMLLDHVALSVADLDLAGRFYEAVLAPLGLSVVSTLPSDAHAGGQVGFGIGRKGQLWLVAKGQQQPPCHIAFRNGSRAAVRAFHAAALAHGGSDNGAPGIRQAYHPEYYAAFVRDPEGHNVEAVTFAPEAAAQT</sequence>
<proteinExistence type="predicted"/>
<dbReference type="EMBL" id="JBHRTR010000020">
    <property type="protein sequence ID" value="MFC3227119.1"/>
    <property type="molecule type" value="Genomic_DNA"/>
</dbReference>
<feature type="domain" description="VOC" evidence="1">
    <location>
        <begin position="8"/>
        <end position="131"/>
    </location>
</feature>
<dbReference type="PANTHER" id="PTHR35006">
    <property type="entry name" value="GLYOXALASE FAMILY PROTEIN (AFU_ORTHOLOGUE AFUA_5G14830)"/>
    <property type="match status" value="1"/>
</dbReference>
<dbReference type="InterPro" id="IPR004360">
    <property type="entry name" value="Glyas_Fos-R_dOase_dom"/>
</dbReference>
<reference evidence="3" key="1">
    <citation type="journal article" date="2019" name="Int. J. Syst. Evol. Microbiol.">
        <title>The Global Catalogue of Microorganisms (GCM) 10K type strain sequencing project: providing services to taxonomists for standard genome sequencing and annotation.</title>
        <authorList>
            <consortium name="The Broad Institute Genomics Platform"/>
            <consortium name="The Broad Institute Genome Sequencing Center for Infectious Disease"/>
            <person name="Wu L."/>
            <person name="Ma J."/>
        </authorList>
    </citation>
    <scope>NUCLEOTIDE SEQUENCE [LARGE SCALE GENOMIC DNA]</scope>
    <source>
        <strain evidence="3">KCTC 42964</strain>
    </source>
</reference>
<dbReference type="Proteomes" id="UP001595528">
    <property type="component" value="Unassembled WGS sequence"/>
</dbReference>
<protein>
    <submittedName>
        <fullName evidence="2">VOC family protein</fullName>
    </submittedName>
</protein>
<evidence type="ECO:0000313" key="2">
    <source>
        <dbReference type="EMBL" id="MFC3227119.1"/>
    </source>
</evidence>
<dbReference type="PANTHER" id="PTHR35006:SF2">
    <property type="entry name" value="GLYOXALASE FAMILY PROTEIN (AFU_ORTHOLOGUE AFUA_5G14830)"/>
    <property type="match status" value="1"/>
</dbReference>